<protein>
    <recommendedName>
        <fullName evidence="1">Transposase-associated domain-containing protein</fullName>
    </recommendedName>
</protein>
<dbReference type="InterPro" id="IPR029480">
    <property type="entry name" value="Transpos_assoc"/>
</dbReference>
<accession>A0A6D2JFV8</accession>
<dbReference type="EMBL" id="CACVBM020000721">
    <property type="protein sequence ID" value="CAA7022708.1"/>
    <property type="molecule type" value="Genomic_DNA"/>
</dbReference>
<keyword evidence="4" id="KW-1185">Reference proteome</keyword>
<dbReference type="AlphaFoldDB" id="A0A6D2JFV8"/>
<evidence type="ECO:0000313" key="2">
    <source>
        <dbReference type="EMBL" id="CAA7022708.1"/>
    </source>
</evidence>
<dbReference type="Pfam" id="PF13963">
    <property type="entry name" value="Transpos_assoc"/>
    <property type="match status" value="1"/>
</dbReference>
<organism evidence="3 4">
    <name type="scientific">Microthlaspi erraticum</name>
    <dbReference type="NCBI Taxonomy" id="1685480"/>
    <lineage>
        <taxon>Eukaryota</taxon>
        <taxon>Viridiplantae</taxon>
        <taxon>Streptophyta</taxon>
        <taxon>Embryophyta</taxon>
        <taxon>Tracheophyta</taxon>
        <taxon>Spermatophyta</taxon>
        <taxon>Magnoliopsida</taxon>
        <taxon>eudicotyledons</taxon>
        <taxon>Gunneridae</taxon>
        <taxon>Pentapetalae</taxon>
        <taxon>rosids</taxon>
        <taxon>malvids</taxon>
        <taxon>Brassicales</taxon>
        <taxon>Brassicaceae</taxon>
        <taxon>Coluteocarpeae</taxon>
        <taxon>Microthlaspi</taxon>
    </lineage>
</organism>
<gene>
    <name evidence="3" type="ORF">MERR_LOCUS29599</name>
    <name evidence="2" type="ORF">MERR_LOCUS9943</name>
</gene>
<sequence>MSSSDFRSWMDQPHLIPTTRLLTEEYKKGVQQFMDLAISQPKAKQSGKLYCPCMNCGNRRYLTISKVWSHLYHNGFVMVYKIWYYHGETDGMIDFGSTSAQQGGDSLAEPETVDCVDMVNDAYRDSAPSIADYRD</sequence>
<dbReference type="EMBL" id="CACVBM020001267">
    <property type="protein sequence ID" value="CAA7042364.1"/>
    <property type="molecule type" value="Genomic_DNA"/>
</dbReference>
<dbReference type="Proteomes" id="UP000467841">
    <property type="component" value="Unassembled WGS sequence"/>
</dbReference>
<name>A0A6D2JFV8_9BRAS</name>
<proteinExistence type="predicted"/>
<evidence type="ECO:0000313" key="3">
    <source>
        <dbReference type="EMBL" id="CAA7042364.1"/>
    </source>
</evidence>
<dbReference type="OrthoDB" id="1303427at2759"/>
<evidence type="ECO:0000259" key="1">
    <source>
        <dbReference type="Pfam" id="PF13963"/>
    </source>
</evidence>
<evidence type="ECO:0000313" key="4">
    <source>
        <dbReference type="Proteomes" id="UP000467841"/>
    </source>
</evidence>
<reference evidence="3 4" key="1">
    <citation type="submission" date="2020-01" db="EMBL/GenBank/DDBJ databases">
        <authorList>
            <person name="Mishra B."/>
        </authorList>
    </citation>
    <scope>NUCLEOTIDE SEQUENCE [LARGE SCALE GENOMIC DNA]</scope>
</reference>
<feature type="domain" description="Transposase-associated" evidence="1">
    <location>
        <begin position="7"/>
        <end position="88"/>
    </location>
</feature>